<gene>
    <name evidence="1" type="ORF">H2198_002320</name>
</gene>
<evidence type="ECO:0000313" key="2">
    <source>
        <dbReference type="Proteomes" id="UP001172386"/>
    </source>
</evidence>
<dbReference type="Proteomes" id="UP001172386">
    <property type="component" value="Unassembled WGS sequence"/>
</dbReference>
<dbReference type="EMBL" id="JAPDRQ010000028">
    <property type="protein sequence ID" value="KAJ9660781.1"/>
    <property type="molecule type" value="Genomic_DNA"/>
</dbReference>
<accession>A0ACC3AEE1</accession>
<evidence type="ECO:0000313" key="1">
    <source>
        <dbReference type="EMBL" id="KAJ9660781.1"/>
    </source>
</evidence>
<comment type="caution">
    <text evidence="1">The sequence shown here is derived from an EMBL/GenBank/DDBJ whole genome shotgun (WGS) entry which is preliminary data.</text>
</comment>
<organism evidence="1 2">
    <name type="scientific">Neophaeococcomyces mojaviensis</name>
    <dbReference type="NCBI Taxonomy" id="3383035"/>
    <lineage>
        <taxon>Eukaryota</taxon>
        <taxon>Fungi</taxon>
        <taxon>Dikarya</taxon>
        <taxon>Ascomycota</taxon>
        <taxon>Pezizomycotina</taxon>
        <taxon>Eurotiomycetes</taxon>
        <taxon>Chaetothyriomycetidae</taxon>
        <taxon>Chaetothyriales</taxon>
        <taxon>Chaetothyriales incertae sedis</taxon>
        <taxon>Neophaeococcomyces</taxon>
    </lineage>
</organism>
<reference evidence="1" key="1">
    <citation type="submission" date="2022-10" db="EMBL/GenBank/DDBJ databases">
        <title>Culturing micro-colonial fungi from biological soil crusts in the Mojave desert and describing Neophaeococcomyces mojavensis, and introducing the new genera and species Taxawa tesnikishii.</title>
        <authorList>
            <person name="Kurbessoian T."/>
            <person name="Stajich J.E."/>
        </authorList>
    </citation>
    <scope>NUCLEOTIDE SEQUENCE</scope>
    <source>
        <strain evidence="1">JES_112</strain>
    </source>
</reference>
<name>A0ACC3AEE1_9EURO</name>
<proteinExistence type="predicted"/>
<sequence length="127" mass="13899">MSHTEMEQAEAISFLESLLGKTLHITILDGRLFTGIFKCTDNESNVILANSFEYRMPSKAAEEKAKQEAKVTGRPARADMTSRFVGLIVVPGKQIVKMELEESRMYAATTTASASVSTPALTIRTKG</sequence>
<keyword evidence="2" id="KW-1185">Reference proteome</keyword>
<protein>
    <submittedName>
        <fullName evidence="1">Uncharacterized protein</fullName>
    </submittedName>
</protein>